<evidence type="ECO:0000256" key="3">
    <source>
        <dbReference type="ARBA" id="ARBA00022741"/>
    </source>
</evidence>
<organism evidence="10 11">
    <name type="scientific">Neocucurbitaria cava</name>
    <dbReference type="NCBI Taxonomy" id="798079"/>
    <lineage>
        <taxon>Eukaryota</taxon>
        <taxon>Fungi</taxon>
        <taxon>Dikarya</taxon>
        <taxon>Ascomycota</taxon>
        <taxon>Pezizomycotina</taxon>
        <taxon>Dothideomycetes</taxon>
        <taxon>Pleosporomycetidae</taxon>
        <taxon>Pleosporales</taxon>
        <taxon>Pleosporineae</taxon>
        <taxon>Cucurbitariaceae</taxon>
        <taxon>Neocucurbitaria</taxon>
    </lineage>
</organism>
<keyword evidence="4 9" id="KW-1133">Transmembrane helix</keyword>
<keyword evidence="11" id="KW-1185">Reference proteome</keyword>
<dbReference type="PANTHER" id="PTHR11785">
    <property type="entry name" value="AMINO ACID TRANSPORTER"/>
    <property type="match status" value="1"/>
</dbReference>
<dbReference type="GO" id="GO:0046872">
    <property type="term" value="F:metal ion binding"/>
    <property type="evidence" value="ECO:0007669"/>
    <property type="project" value="UniProtKB-KW"/>
</dbReference>
<feature type="transmembrane region" description="Helical" evidence="9">
    <location>
        <begin position="316"/>
        <end position="334"/>
    </location>
</feature>
<gene>
    <name evidence="10" type="ORF">N0V83_003539</name>
</gene>
<evidence type="ECO:0000256" key="4">
    <source>
        <dbReference type="ARBA" id="ARBA00022989"/>
    </source>
</evidence>
<feature type="binding site" evidence="8">
    <location>
        <position position="613"/>
    </location>
    <ligand>
        <name>Mg(2+)</name>
        <dbReference type="ChEBI" id="CHEBI:18420"/>
    </ligand>
</feature>
<dbReference type="PANTHER" id="PTHR11785:SF353">
    <property type="entry name" value="METHIONINE TRANSPORTER (EUROFUNG)"/>
    <property type="match status" value="1"/>
</dbReference>
<evidence type="ECO:0000313" key="11">
    <source>
        <dbReference type="Proteomes" id="UP001140560"/>
    </source>
</evidence>
<dbReference type="GO" id="GO:0015179">
    <property type="term" value="F:L-amino acid transmembrane transporter activity"/>
    <property type="evidence" value="ECO:0007669"/>
    <property type="project" value="TreeGrafter"/>
</dbReference>
<evidence type="ECO:0000256" key="8">
    <source>
        <dbReference type="PIRSR" id="PIRSR606689-2"/>
    </source>
</evidence>
<dbReference type="GO" id="GO:0016020">
    <property type="term" value="C:membrane"/>
    <property type="evidence" value="ECO:0007669"/>
    <property type="project" value="UniProtKB-SubCell"/>
</dbReference>
<dbReference type="SMART" id="SM00177">
    <property type="entry name" value="ARF"/>
    <property type="match status" value="1"/>
</dbReference>
<feature type="transmembrane region" description="Helical" evidence="9">
    <location>
        <begin position="401"/>
        <end position="421"/>
    </location>
</feature>
<dbReference type="SMART" id="SM00178">
    <property type="entry name" value="SAR"/>
    <property type="match status" value="1"/>
</dbReference>
<keyword evidence="5 7" id="KW-0342">GTP-binding</keyword>
<dbReference type="Gene3D" id="1.20.1740.10">
    <property type="entry name" value="Amino acid/polyamine transporter I"/>
    <property type="match status" value="1"/>
</dbReference>
<feature type="transmembrane region" description="Helical" evidence="9">
    <location>
        <begin position="465"/>
        <end position="490"/>
    </location>
</feature>
<dbReference type="Pfam" id="PF13520">
    <property type="entry name" value="AA_permease_2"/>
    <property type="match status" value="1"/>
</dbReference>
<evidence type="ECO:0000256" key="1">
    <source>
        <dbReference type="ARBA" id="ARBA00004141"/>
    </source>
</evidence>
<dbReference type="SMART" id="SM00175">
    <property type="entry name" value="RAB"/>
    <property type="match status" value="1"/>
</dbReference>
<dbReference type="GO" id="GO:0003924">
    <property type="term" value="F:GTPase activity"/>
    <property type="evidence" value="ECO:0007669"/>
    <property type="project" value="InterPro"/>
</dbReference>
<keyword evidence="3 7" id="KW-0547">Nucleotide-binding</keyword>
<evidence type="ECO:0000256" key="2">
    <source>
        <dbReference type="ARBA" id="ARBA00022692"/>
    </source>
</evidence>
<dbReference type="SUPFAM" id="SSF52540">
    <property type="entry name" value="P-loop containing nucleoside triphosphate hydrolases"/>
    <property type="match status" value="1"/>
</dbReference>
<feature type="binding site" evidence="7">
    <location>
        <begin position="736"/>
        <end position="739"/>
    </location>
    <ligand>
        <name>GTP</name>
        <dbReference type="ChEBI" id="CHEBI:37565"/>
    </ligand>
</feature>
<feature type="transmembrane region" description="Helical" evidence="9">
    <location>
        <begin position="174"/>
        <end position="194"/>
    </location>
</feature>
<comment type="caution">
    <text evidence="10">The sequence shown here is derived from an EMBL/GenBank/DDBJ whole genome shotgun (WGS) entry which is preliminary data.</text>
</comment>
<feature type="transmembrane region" description="Helical" evidence="9">
    <location>
        <begin position="73"/>
        <end position="96"/>
    </location>
</feature>
<evidence type="ECO:0000256" key="6">
    <source>
        <dbReference type="ARBA" id="ARBA00023136"/>
    </source>
</evidence>
<keyword evidence="8" id="KW-0460">Magnesium</keyword>
<protein>
    <submittedName>
        <fullName evidence="10">Uncharacterized protein</fullName>
    </submittedName>
</protein>
<accession>A0A9W9CPD8</accession>
<dbReference type="InterPro" id="IPR006689">
    <property type="entry name" value="Small_GTPase_ARF/SAR"/>
</dbReference>
<name>A0A9W9CPD8_9PLEO</name>
<sequence length="805" mass="88718">MNDASSVKSDTSSLSLDDADRRYLEALSDRDHVATKNTRQPLGLFSVVAFILQQVIGTGIFRTPWTVMQATDSVGITLLFWAFGALSAVAGTVVYIEFGLTTPRHLIDGRVEPVVRNGGDLNYVTYLIRRPRFFVLSFYAVNYVLLASTAANALSFGDDVIGGQGTNRGAGKDAAARGLAIIAVTIPCFLHAFTRRGGILLNNVLVVVKVAILCTFPIMAICVLSGVANTNHAKENLSIDKSFSQVHSNVDSYTQGVLAVFYAYSGYNQANYVLSEIDRPRKNFPRGSIIAVGTVCVLYMLVNLSYMIVVSKDQQLASSDISLAFLINIVGPYYAPKILVTFTTISSFGYVLGMTFTASRVKQEIAKEGVIPFAKFFGENRTLFRRHRTKNMVDQPEPTPIGALFLHWICAVLLILITWAMKPSSAYRILANLYVYLVDVVPSFIMAVGMLYLRCFTNWSAKSPLPSWLSVTAASVYTITNGFPLVAVWIPPFRSSDKAVHDIIPGLPWYMTGLLAWVLLGCCVLYWVSFRFLLPRFGARKGKEFVVEREPVFRTQNGERVQWHEIVLHSWVVKSEPEKRAGSLPTLRLPPSTNTITTEYSVLLLGLDNAGKTTLLEQIKGTYTPSHPNLNTVPTVGQNVATIALPPPNPPIYLKIWDVGGQHSLRGLWQSYYSSCHAIVFVIDSSDVGNATLADLSAHDAALNEDIGRLDECKLVLESVLANEDASGVPILILANKQDREDCVEVVRIKEGFVRRVFEGEKGGNVRDSRVLPCSALTGTGVQEAVEWLCSRMAFNKEARPPLMR</sequence>
<feature type="transmembrane region" description="Helical" evidence="9">
    <location>
        <begin position="206"/>
        <end position="228"/>
    </location>
</feature>
<comment type="subcellular location">
    <subcellularLocation>
        <location evidence="1">Membrane</location>
        <topology evidence="1">Multi-pass membrane protein</topology>
    </subcellularLocation>
</comment>
<feature type="binding site" evidence="7">
    <location>
        <position position="661"/>
    </location>
    <ligand>
        <name>GTP</name>
        <dbReference type="ChEBI" id="CHEBI:37565"/>
    </ligand>
</feature>
<feature type="binding site" evidence="7">
    <location>
        <begin position="606"/>
        <end position="613"/>
    </location>
    <ligand>
        <name>GTP</name>
        <dbReference type="ChEBI" id="CHEBI:37565"/>
    </ligand>
</feature>
<dbReference type="EMBL" id="JAPEUY010000005">
    <property type="protein sequence ID" value="KAJ4373245.1"/>
    <property type="molecule type" value="Genomic_DNA"/>
</dbReference>
<feature type="binding site" evidence="8">
    <location>
        <position position="635"/>
    </location>
    <ligand>
        <name>Mg(2+)</name>
        <dbReference type="ChEBI" id="CHEBI:18420"/>
    </ligand>
</feature>
<dbReference type="FunFam" id="3.40.50.300:FF:001317">
    <property type="entry name" value="Putative ADP-ribosylation factor"/>
    <property type="match status" value="1"/>
</dbReference>
<dbReference type="OrthoDB" id="5982228at2759"/>
<feature type="transmembrane region" description="Helical" evidence="9">
    <location>
        <begin position="42"/>
        <end position="61"/>
    </location>
</feature>
<dbReference type="InterPro" id="IPR002293">
    <property type="entry name" value="AA/rel_permease1"/>
</dbReference>
<dbReference type="Gene3D" id="3.40.50.300">
    <property type="entry name" value="P-loop containing nucleotide triphosphate hydrolases"/>
    <property type="match status" value="1"/>
</dbReference>
<dbReference type="GO" id="GO:0005525">
    <property type="term" value="F:GTP binding"/>
    <property type="evidence" value="ECO:0007669"/>
    <property type="project" value="UniProtKB-KW"/>
</dbReference>
<keyword evidence="6 9" id="KW-0472">Membrane</keyword>
<proteinExistence type="predicted"/>
<keyword evidence="8" id="KW-0479">Metal-binding</keyword>
<evidence type="ECO:0000313" key="10">
    <source>
        <dbReference type="EMBL" id="KAJ4373245.1"/>
    </source>
</evidence>
<dbReference type="Proteomes" id="UP001140560">
    <property type="component" value="Unassembled WGS sequence"/>
</dbReference>
<reference evidence="10" key="1">
    <citation type="submission" date="2022-10" db="EMBL/GenBank/DDBJ databases">
        <title>Tapping the CABI collections for fungal endophytes: first genome assemblies for Collariella, Neodidymelliopsis, Ascochyta clinopodiicola, Didymella pomorum, Didymosphaeria variabile, Neocosmospora piperis and Neocucurbitaria cava.</title>
        <authorList>
            <person name="Hill R."/>
        </authorList>
    </citation>
    <scope>NUCLEOTIDE SEQUENCE</scope>
    <source>
        <strain evidence="10">IMI 356814</strain>
    </source>
</reference>
<feature type="transmembrane region" description="Helical" evidence="9">
    <location>
        <begin position="510"/>
        <end position="534"/>
    </location>
</feature>
<feature type="transmembrane region" description="Helical" evidence="9">
    <location>
        <begin position="133"/>
        <end position="154"/>
    </location>
</feature>
<evidence type="ECO:0000256" key="9">
    <source>
        <dbReference type="SAM" id="Phobius"/>
    </source>
</evidence>
<feature type="transmembrane region" description="Helical" evidence="9">
    <location>
        <begin position="433"/>
        <end position="453"/>
    </location>
</feature>
<keyword evidence="2 9" id="KW-0812">Transmembrane</keyword>
<evidence type="ECO:0000256" key="5">
    <source>
        <dbReference type="ARBA" id="ARBA00023134"/>
    </source>
</evidence>
<dbReference type="InterPro" id="IPR050598">
    <property type="entry name" value="AminoAcid_Transporter"/>
</dbReference>
<dbReference type="InterPro" id="IPR027417">
    <property type="entry name" value="P-loop_NTPase"/>
</dbReference>
<feature type="transmembrane region" description="Helical" evidence="9">
    <location>
        <begin position="289"/>
        <end position="309"/>
    </location>
</feature>
<dbReference type="AlphaFoldDB" id="A0A9W9CPD8"/>
<evidence type="ECO:0000256" key="7">
    <source>
        <dbReference type="PIRSR" id="PIRSR606689-1"/>
    </source>
</evidence>
<dbReference type="PROSITE" id="PS51417">
    <property type="entry name" value="ARF"/>
    <property type="match status" value="1"/>
</dbReference>
<dbReference type="Pfam" id="PF00025">
    <property type="entry name" value="Arf"/>
    <property type="match status" value="2"/>
</dbReference>
<dbReference type="PRINTS" id="PR00449">
    <property type="entry name" value="RASTRNSFRMNG"/>
</dbReference>